<dbReference type="VEuPathDB" id="FungiDB:LEMA_P066880.1"/>
<sequence length="133" mass="15059">MKLTGLVCSITISRHQSPTEIYGQNQESTPIHHPQFLHHRTPPARCSSCVTETQRLPDTNILNAYRTDHCEQGPGSHFQEQGQQQFRRSARQYHRVASTYPLGKETYATRALADMATPVMDVHDEPSTVVMTL</sequence>
<evidence type="ECO:0000313" key="1">
    <source>
        <dbReference type="EMBL" id="CBX90562.1"/>
    </source>
</evidence>
<dbReference type="EMBL" id="FP929064">
    <property type="protein sequence ID" value="CBX90562.1"/>
    <property type="molecule type" value="Genomic_DNA"/>
</dbReference>
<name>E4ZGZ2_LEPMJ</name>
<dbReference type="HOGENOM" id="CLU_1907072_0_0_1"/>
<dbReference type="Proteomes" id="UP000002668">
    <property type="component" value="Genome"/>
</dbReference>
<dbReference type="AlphaFoldDB" id="E4ZGZ2"/>
<organism evidence="1 2">
    <name type="scientific">Leptosphaeria maculans (strain JN3 / isolate v23.1.3 / race Av1-4-5-6-7-8)</name>
    <name type="common">Blackleg fungus</name>
    <name type="synonym">Phoma lingam</name>
    <dbReference type="NCBI Taxonomy" id="985895"/>
    <lineage>
        <taxon>Eukaryota</taxon>
        <taxon>Fungi</taxon>
        <taxon>Dikarya</taxon>
        <taxon>Ascomycota</taxon>
        <taxon>Pezizomycotina</taxon>
        <taxon>Dothideomycetes</taxon>
        <taxon>Pleosporomycetidae</taxon>
        <taxon>Pleosporales</taxon>
        <taxon>Pleosporineae</taxon>
        <taxon>Leptosphaeriaceae</taxon>
        <taxon>Plenodomus</taxon>
        <taxon>Plenodomus lingam/Leptosphaeria maculans species complex</taxon>
    </lineage>
</organism>
<keyword evidence="2" id="KW-1185">Reference proteome</keyword>
<protein>
    <submittedName>
        <fullName evidence="1">Uncharacterized protein</fullName>
    </submittedName>
</protein>
<evidence type="ECO:0000313" key="2">
    <source>
        <dbReference type="Proteomes" id="UP000002668"/>
    </source>
</evidence>
<proteinExistence type="predicted"/>
<gene>
    <name evidence="1" type="ORF">LEMA_P066880.1</name>
</gene>
<dbReference type="InParanoid" id="E4ZGZ2"/>
<accession>E4ZGZ2</accession>
<reference evidence="2" key="1">
    <citation type="journal article" date="2011" name="Nat. Commun.">
        <title>Effector diversification within compartments of the Leptosphaeria maculans genome affected by Repeat-Induced Point mutations.</title>
        <authorList>
            <person name="Rouxel T."/>
            <person name="Grandaubert J."/>
            <person name="Hane J.K."/>
            <person name="Hoede C."/>
            <person name="van de Wouw A.P."/>
            <person name="Couloux A."/>
            <person name="Dominguez V."/>
            <person name="Anthouard V."/>
            <person name="Bally P."/>
            <person name="Bourras S."/>
            <person name="Cozijnsen A.J."/>
            <person name="Ciuffetti L.M."/>
            <person name="Degrave A."/>
            <person name="Dilmaghani A."/>
            <person name="Duret L."/>
            <person name="Fudal I."/>
            <person name="Goodwin S.B."/>
            <person name="Gout L."/>
            <person name="Glaser N."/>
            <person name="Linglin J."/>
            <person name="Kema G.H.J."/>
            <person name="Lapalu N."/>
            <person name="Lawrence C.B."/>
            <person name="May K."/>
            <person name="Meyer M."/>
            <person name="Ollivier B."/>
            <person name="Poulain J."/>
            <person name="Schoch C.L."/>
            <person name="Simon A."/>
            <person name="Spatafora J.W."/>
            <person name="Stachowiak A."/>
            <person name="Turgeon B.G."/>
            <person name="Tyler B.M."/>
            <person name="Vincent D."/>
            <person name="Weissenbach J."/>
            <person name="Amselem J."/>
            <person name="Quesneville H."/>
            <person name="Oliver R.P."/>
            <person name="Wincker P."/>
            <person name="Balesdent M.-H."/>
            <person name="Howlett B.J."/>
        </authorList>
    </citation>
    <scope>NUCLEOTIDE SEQUENCE [LARGE SCALE GENOMIC DNA]</scope>
    <source>
        <strain evidence="2">JN3 / isolate v23.1.3 / race Av1-4-5-6-7-8</strain>
    </source>
</reference>